<protein>
    <submittedName>
        <fullName evidence="2">Uncharacterized protein</fullName>
    </submittedName>
</protein>
<name>A0AAP0JNG7_9MAGN</name>
<dbReference type="AlphaFoldDB" id="A0AAP0JNG7"/>
<organism evidence="2 3">
    <name type="scientific">Stephania japonica</name>
    <dbReference type="NCBI Taxonomy" id="461633"/>
    <lineage>
        <taxon>Eukaryota</taxon>
        <taxon>Viridiplantae</taxon>
        <taxon>Streptophyta</taxon>
        <taxon>Embryophyta</taxon>
        <taxon>Tracheophyta</taxon>
        <taxon>Spermatophyta</taxon>
        <taxon>Magnoliopsida</taxon>
        <taxon>Ranunculales</taxon>
        <taxon>Menispermaceae</taxon>
        <taxon>Menispermoideae</taxon>
        <taxon>Cissampelideae</taxon>
        <taxon>Stephania</taxon>
    </lineage>
</organism>
<dbReference type="Proteomes" id="UP001417504">
    <property type="component" value="Unassembled WGS sequence"/>
</dbReference>
<dbReference type="EMBL" id="JBBNAE010000003">
    <property type="protein sequence ID" value="KAK9136984.1"/>
    <property type="molecule type" value="Genomic_DNA"/>
</dbReference>
<feature type="region of interest" description="Disordered" evidence="1">
    <location>
        <begin position="1"/>
        <end position="36"/>
    </location>
</feature>
<proteinExistence type="predicted"/>
<evidence type="ECO:0000313" key="2">
    <source>
        <dbReference type="EMBL" id="KAK9136984.1"/>
    </source>
</evidence>
<feature type="compositionally biased region" description="Basic and acidic residues" evidence="1">
    <location>
        <begin position="120"/>
        <end position="129"/>
    </location>
</feature>
<accession>A0AAP0JNG7</accession>
<gene>
    <name evidence="2" type="ORF">Sjap_007578</name>
</gene>
<keyword evidence="3" id="KW-1185">Reference proteome</keyword>
<comment type="caution">
    <text evidence="2">The sequence shown here is derived from an EMBL/GenBank/DDBJ whole genome shotgun (WGS) entry which is preliminary data.</text>
</comment>
<feature type="compositionally biased region" description="Polar residues" evidence="1">
    <location>
        <begin position="1"/>
        <end position="15"/>
    </location>
</feature>
<evidence type="ECO:0000313" key="3">
    <source>
        <dbReference type="Proteomes" id="UP001417504"/>
    </source>
</evidence>
<sequence>MLDKSSFSPTPQVDDQNVGEKPGSSKGKSPFISNMGKKCNSMLKSVRFSGFPGSSSKSSGSTKAQENNELLGLFNLKREGRELKPPYSKQLYPNYHQVVGPKHELPFADPSAFNLPLSDVRSHSSKDLTAELEDEDIRSVD</sequence>
<feature type="region of interest" description="Disordered" evidence="1">
    <location>
        <begin position="116"/>
        <end position="141"/>
    </location>
</feature>
<evidence type="ECO:0000256" key="1">
    <source>
        <dbReference type="SAM" id="MobiDB-lite"/>
    </source>
</evidence>
<reference evidence="2 3" key="1">
    <citation type="submission" date="2024-01" db="EMBL/GenBank/DDBJ databases">
        <title>Genome assemblies of Stephania.</title>
        <authorList>
            <person name="Yang L."/>
        </authorList>
    </citation>
    <scope>NUCLEOTIDE SEQUENCE [LARGE SCALE GENOMIC DNA]</scope>
    <source>
        <strain evidence="2">QJT</strain>
        <tissue evidence="2">Leaf</tissue>
    </source>
</reference>
<feature type="compositionally biased region" description="Acidic residues" evidence="1">
    <location>
        <begin position="130"/>
        <end position="141"/>
    </location>
</feature>